<dbReference type="InParanoid" id="A0A6P7H8B2"/>
<gene>
    <name evidence="3" type="primary">LOC114347431</name>
</gene>
<protein>
    <submittedName>
        <fullName evidence="3">Uncharacterized protein LOC114347431</fullName>
    </submittedName>
</protein>
<keyword evidence="1" id="KW-0175">Coiled coil</keyword>
<feature type="coiled-coil region" evidence="1">
    <location>
        <begin position="206"/>
        <end position="243"/>
    </location>
</feature>
<evidence type="ECO:0000259" key="2">
    <source>
        <dbReference type="Pfam" id="PF13837"/>
    </source>
</evidence>
<dbReference type="Gene3D" id="1.10.10.60">
    <property type="entry name" value="Homeodomain-like"/>
    <property type="match status" value="1"/>
</dbReference>
<reference evidence="3" key="1">
    <citation type="submission" date="2025-08" db="UniProtKB">
        <authorList>
            <consortium name="RefSeq"/>
        </authorList>
    </citation>
    <scope>IDENTIFICATION</scope>
    <source>
        <tissue evidence="3">Whole insect</tissue>
    </source>
</reference>
<organism evidence="3">
    <name type="scientific">Diabrotica virgifera virgifera</name>
    <name type="common">western corn rootworm</name>
    <dbReference type="NCBI Taxonomy" id="50390"/>
    <lineage>
        <taxon>Eukaryota</taxon>
        <taxon>Metazoa</taxon>
        <taxon>Ecdysozoa</taxon>
        <taxon>Arthropoda</taxon>
        <taxon>Hexapoda</taxon>
        <taxon>Insecta</taxon>
        <taxon>Pterygota</taxon>
        <taxon>Neoptera</taxon>
        <taxon>Endopterygota</taxon>
        <taxon>Coleoptera</taxon>
        <taxon>Polyphaga</taxon>
        <taxon>Cucujiformia</taxon>
        <taxon>Chrysomeloidea</taxon>
        <taxon>Chrysomelidae</taxon>
        <taxon>Galerucinae</taxon>
        <taxon>Diabroticina</taxon>
        <taxon>Diabroticites</taxon>
        <taxon>Diabrotica</taxon>
    </lineage>
</organism>
<dbReference type="AlphaFoldDB" id="A0A6P7H8B2"/>
<proteinExistence type="predicted"/>
<dbReference type="Pfam" id="PF13837">
    <property type="entry name" value="Myb_DNA-bind_4"/>
    <property type="match status" value="1"/>
</dbReference>
<evidence type="ECO:0000313" key="3">
    <source>
        <dbReference type="RefSeq" id="XP_028153938.1"/>
    </source>
</evidence>
<accession>A0A6P7H8B2</accession>
<dbReference type="InterPro" id="IPR044822">
    <property type="entry name" value="Myb_DNA-bind_4"/>
</dbReference>
<sequence length="252" mass="29759">MEHNDEEMEKIIIYHENDVQEASAIVKIVEYVVWTTNQTKVLTYLYRKYKPKVGTLQIRNLKKLWELIANEINKNLLLNVSPSHSENKWRLLERGYKKFIDNQNKTGRGRLFFEFKDEMDSIFKKRRNVHPEILASTSEVINNGSLASDAVEKNTGTEKVEHTESSVPVIHTTTSAANTNTNSKHPILNRNRILEKMRVERAEYYKERLTIERKKLEVHREKLQELKKRNLLLEKQNSLLENQKEHGENLKH</sequence>
<evidence type="ECO:0000256" key="1">
    <source>
        <dbReference type="SAM" id="Coils"/>
    </source>
</evidence>
<feature type="domain" description="Myb/SANT-like DNA-binding" evidence="2">
    <location>
        <begin position="33"/>
        <end position="121"/>
    </location>
</feature>
<dbReference type="RefSeq" id="XP_028153938.1">
    <property type="nucleotide sequence ID" value="XM_028298137.1"/>
</dbReference>
<name>A0A6P7H8B2_DIAVI</name>